<keyword evidence="2" id="KW-1185">Reference proteome</keyword>
<comment type="caution">
    <text evidence="1">The sequence shown here is derived from an EMBL/GenBank/DDBJ whole genome shotgun (WGS) entry which is preliminary data.</text>
</comment>
<dbReference type="RefSeq" id="WP_083113286.1">
    <property type="nucleotide sequence ID" value="NZ_JACKTS010000060.1"/>
</dbReference>
<name>A0A1W9ZV94_MYCAN</name>
<dbReference type="Proteomes" id="UP000192284">
    <property type="component" value="Unassembled WGS sequence"/>
</dbReference>
<evidence type="ECO:0000313" key="2">
    <source>
        <dbReference type="Proteomes" id="UP000192284"/>
    </source>
</evidence>
<reference evidence="1 2" key="1">
    <citation type="submission" date="2017-02" db="EMBL/GenBank/DDBJ databases">
        <title>The new phylogeny of genus Mycobacterium.</title>
        <authorList>
            <person name="Tortoli E."/>
            <person name="Trovato A."/>
            <person name="Cirillo D.M."/>
        </authorList>
    </citation>
    <scope>NUCLEOTIDE SEQUENCE [LARGE SCALE GENOMIC DNA]</scope>
    <source>
        <strain evidence="1 2">DSM 45057</strain>
    </source>
</reference>
<evidence type="ECO:0000313" key="1">
    <source>
        <dbReference type="EMBL" id="ORA21730.1"/>
    </source>
</evidence>
<sequence>MTGGPQSHNTVLLDVSAVRAISNQVLSVADSLATIGRPLRLPVASPAPDPFSMRIAAHLTHARSTLGQAACDAADELTRMAEIFIGTAHTMTAVARWTSVGMLGLVAPSAHHPVDFSGRVVRRASPNWARQDTWIPGNADEVLSCAVLLTIGDNEVAAPELALEEFEALGRRLHTQGEELRLAWPGGGRPADTLNKFGEWISNDYVNALQRVNDAVRQWNSEYQLARTRVDAAAAAYVAARQAALDGEERSVASEDAQAALNQYATWSLGDAALADFPRLSDGP</sequence>
<dbReference type="EMBL" id="MVHE01000013">
    <property type="protein sequence ID" value="ORA21730.1"/>
    <property type="molecule type" value="Genomic_DNA"/>
</dbReference>
<proteinExistence type="predicted"/>
<gene>
    <name evidence="1" type="ORF">BST12_11780</name>
</gene>
<protein>
    <submittedName>
        <fullName evidence="1">Uncharacterized protein</fullName>
    </submittedName>
</protein>
<accession>A0A1W9ZV94</accession>
<dbReference type="AlphaFoldDB" id="A0A1W9ZV94"/>
<dbReference type="OrthoDB" id="4694717at2"/>
<organism evidence="1 2">
    <name type="scientific">Mycobacterium angelicum</name>
    <dbReference type="NCBI Taxonomy" id="470074"/>
    <lineage>
        <taxon>Bacteria</taxon>
        <taxon>Bacillati</taxon>
        <taxon>Actinomycetota</taxon>
        <taxon>Actinomycetes</taxon>
        <taxon>Mycobacteriales</taxon>
        <taxon>Mycobacteriaceae</taxon>
        <taxon>Mycobacterium</taxon>
    </lineage>
</organism>